<keyword evidence="2" id="KW-1185">Reference proteome</keyword>
<proteinExistence type="predicted"/>
<name>A0ACB5U698_AMBMO</name>
<protein>
    <submittedName>
        <fullName evidence="1">Unnamed protein product</fullName>
    </submittedName>
</protein>
<evidence type="ECO:0000313" key="2">
    <source>
        <dbReference type="Proteomes" id="UP001165064"/>
    </source>
</evidence>
<organism evidence="1 2">
    <name type="scientific">Ambrosiozyma monospora</name>
    <name type="common">Yeast</name>
    <name type="synonym">Endomycopsis monosporus</name>
    <dbReference type="NCBI Taxonomy" id="43982"/>
    <lineage>
        <taxon>Eukaryota</taxon>
        <taxon>Fungi</taxon>
        <taxon>Dikarya</taxon>
        <taxon>Ascomycota</taxon>
        <taxon>Saccharomycotina</taxon>
        <taxon>Pichiomycetes</taxon>
        <taxon>Pichiales</taxon>
        <taxon>Pichiaceae</taxon>
        <taxon>Ambrosiozyma</taxon>
    </lineage>
</organism>
<dbReference type="EMBL" id="BSXS01012645">
    <property type="protein sequence ID" value="GMF02749.1"/>
    <property type="molecule type" value="Genomic_DNA"/>
</dbReference>
<evidence type="ECO:0000313" key="1">
    <source>
        <dbReference type="EMBL" id="GMF02749.1"/>
    </source>
</evidence>
<reference evidence="1" key="1">
    <citation type="submission" date="2023-04" db="EMBL/GenBank/DDBJ databases">
        <title>Ambrosiozyma monospora NBRC 10751.</title>
        <authorList>
            <person name="Ichikawa N."/>
            <person name="Sato H."/>
            <person name="Tonouchi N."/>
        </authorList>
    </citation>
    <scope>NUCLEOTIDE SEQUENCE</scope>
    <source>
        <strain evidence="1">NBRC 10751</strain>
    </source>
</reference>
<gene>
    <name evidence="1" type="ORF">Amon02_001156000</name>
</gene>
<sequence length="160" mass="17567">MFSFRNNPSKIRTTLAEIKLSELDMELNLLRFQQQQQQQHKLKQQQPLTLSQVDSGGTSYDFFKEQGSANKFPYAALHSEDGQSPTLERGSSFPHRGLTGLLSASVHRSDTTTTVIAHTTATGMPNPEPNDNSSNDPICSGDVLSNKGSTPDILANLLLH</sequence>
<dbReference type="Proteomes" id="UP001165064">
    <property type="component" value="Unassembled WGS sequence"/>
</dbReference>
<accession>A0ACB5U698</accession>
<comment type="caution">
    <text evidence="1">The sequence shown here is derived from an EMBL/GenBank/DDBJ whole genome shotgun (WGS) entry which is preliminary data.</text>
</comment>